<gene>
    <name evidence="2" type="ORF">SACC_06240</name>
</gene>
<protein>
    <submittedName>
        <fullName evidence="2">Membrane protein</fullName>
    </submittedName>
</protein>
<evidence type="ECO:0000313" key="3">
    <source>
        <dbReference type="Proteomes" id="UP001319921"/>
    </source>
</evidence>
<accession>A0AAQ4CP76</accession>
<sequence>MSSTAYNPFNWKFILLSQVMMILFSLVLSYFPKYFIEFYILYILVYLGITSVIMMRSNPLLRERKSLGEITTAKTLYEEKKANELINKDEEYLKETTEVMKKNFSALGIMFLYLIILIIIYNYVVIKFVTSISDTLYRFGFYVLYFELLYGVSFILNRRVIRFQTNIPMAPTSYKITEKGVIATDRSGIFLPSKYLIDAEIYQNRDKKYIEIKSNTSKFPFHIRLYSQDIDKIAELLERVKKIELKRQSSSGS</sequence>
<dbReference type="KEGG" id="scas:SACC_06240"/>
<proteinExistence type="predicted"/>
<feature type="transmembrane region" description="Helical" evidence="1">
    <location>
        <begin position="136"/>
        <end position="156"/>
    </location>
</feature>
<evidence type="ECO:0000313" key="2">
    <source>
        <dbReference type="EMBL" id="BDB97607.1"/>
    </source>
</evidence>
<name>A0AAQ4CP76_9CREN</name>
<feature type="transmembrane region" description="Helical" evidence="1">
    <location>
        <begin position="38"/>
        <end position="55"/>
    </location>
</feature>
<keyword evidence="1" id="KW-0472">Membrane</keyword>
<feature type="transmembrane region" description="Helical" evidence="1">
    <location>
        <begin position="104"/>
        <end position="124"/>
    </location>
</feature>
<dbReference type="Proteomes" id="UP001319921">
    <property type="component" value="Chromosome"/>
</dbReference>
<keyword evidence="3" id="KW-1185">Reference proteome</keyword>
<dbReference type="RefSeq" id="WP_229571594.1">
    <property type="nucleotide sequence ID" value="NZ_AP025226.1"/>
</dbReference>
<organism evidence="2 3">
    <name type="scientific">Saccharolobus caldissimus</name>
    <dbReference type="NCBI Taxonomy" id="1702097"/>
    <lineage>
        <taxon>Archaea</taxon>
        <taxon>Thermoproteota</taxon>
        <taxon>Thermoprotei</taxon>
        <taxon>Sulfolobales</taxon>
        <taxon>Sulfolobaceae</taxon>
        <taxon>Saccharolobus</taxon>
    </lineage>
</organism>
<dbReference type="GeneID" id="68865358"/>
<reference evidence="2 3" key="1">
    <citation type="journal article" date="2022" name="Microbiol. Resour. Announc.">
        <title>Complete Genome Sequence of the Hyperthermophilic and Acidophilic Archaeon Saccharolobus caldissimus Strain HS-3T.</title>
        <authorList>
            <person name="Sakai H.D."/>
            <person name="Kurosawa N."/>
        </authorList>
    </citation>
    <scope>NUCLEOTIDE SEQUENCE [LARGE SCALE GENOMIC DNA]</scope>
    <source>
        <strain evidence="2 3">JCM32116</strain>
    </source>
</reference>
<dbReference type="EMBL" id="AP025226">
    <property type="protein sequence ID" value="BDB97607.1"/>
    <property type="molecule type" value="Genomic_DNA"/>
</dbReference>
<dbReference type="Pfam" id="PF09973">
    <property type="entry name" value="DUF2208"/>
    <property type="match status" value="1"/>
</dbReference>
<dbReference type="AlphaFoldDB" id="A0AAQ4CP76"/>
<dbReference type="InterPro" id="IPR009198">
    <property type="entry name" value="UCP014484_TM"/>
</dbReference>
<evidence type="ECO:0000256" key="1">
    <source>
        <dbReference type="SAM" id="Phobius"/>
    </source>
</evidence>
<keyword evidence="1" id="KW-0812">Transmembrane</keyword>
<feature type="transmembrane region" description="Helical" evidence="1">
    <location>
        <begin position="12"/>
        <end position="32"/>
    </location>
</feature>
<dbReference type="PIRSF" id="PIRSF014484">
    <property type="entry name" value="UCP014484"/>
    <property type="match status" value="1"/>
</dbReference>
<keyword evidence="1" id="KW-1133">Transmembrane helix</keyword>